<comment type="caution">
    <text evidence="2">The sequence shown here is derived from an EMBL/GenBank/DDBJ whole genome shotgun (WGS) entry which is preliminary data.</text>
</comment>
<dbReference type="InterPro" id="IPR029063">
    <property type="entry name" value="SAM-dependent_MTases_sf"/>
</dbReference>
<protein>
    <submittedName>
        <fullName evidence="2">Methyltransf_21 domain-containing protein</fullName>
    </submittedName>
</protein>
<sequence length="418" mass="45397">AVCLNTCIKARNGECNDGRPKLGATDIGVPYEVLCDLGTDCDDCGAWVPSGHVPWTDSSTPGPVSRLVAKGVKVLLKKTVTAPPFHFAYTDPTKDVDVSGHMEHHGVVERGITKLFYQIFKQGCMPSGPGGKRGLFVDVGSNFGWFAVQAASLGCRVLAFEPVPHFHAFLEYSVHLNGLAHLVDMRSNVVSHETGKTMEMFVPSRGIWGTAGIGGLNIDRAVANSTNEALHVPSQTLDELVAEQVLLMKVDVEGWEWSVMAGAAYLLNLYSVHNIVMEYSPGVPERHFKMKEMAATVQMLVNLVDAGYRIAHLGDATKHVGGSWDSPLPVSEEVTRNNLMYDLVDVALFAESKLGCPLPPALERKWGICNALPEDVNPRSLRSVIGHNTNLWASKRKDLPLSGTVGVIKLDAPGNQYF</sequence>
<reference evidence="2 3" key="1">
    <citation type="submission" date="2020-02" db="EMBL/GenBank/DDBJ databases">
        <title>Draft genome sequence of Haematococcus lacustris strain NIES-144.</title>
        <authorList>
            <person name="Morimoto D."/>
            <person name="Nakagawa S."/>
            <person name="Yoshida T."/>
            <person name="Sawayama S."/>
        </authorList>
    </citation>
    <scope>NUCLEOTIDE SEQUENCE [LARGE SCALE GENOMIC DNA]</scope>
    <source>
        <strain evidence="2 3">NIES-144</strain>
    </source>
</reference>
<keyword evidence="3" id="KW-1185">Reference proteome</keyword>
<dbReference type="Proteomes" id="UP000485058">
    <property type="component" value="Unassembled WGS sequence"/>
</dbReference>
<gene>
    <name evidence="2" type="ORF">HaLaN_28867</name>
</gene>
<organism evidence="2 3">
    <name type="scientific">Haematococcus lacustris</name>
    <name type="common">Green alga</name>
    <name type="synonym">Haematococcus pluvialis</name>
    <dbReference type="NCBI Taxonomy" id="44745"/>
    <lineage>
        <taxon>Eukaryota</taxon>
        <taxon>Viridiplantae</taxon>
        <taxon>Chlorophyta</taxon>
        <taxon>core chlorophytes</taxon>
        <taxon>Chlorophyceae</taxon>
        <taxon>CS clade</taxon>
        <taxon>Chlamydomonadales</taxon>
        <taxon>Haematococcaceae</taxon>
        <taxon>Haematococcus</taxon>
    </lineage>
</organism>
<evidence type="ECO:0000313" key="3">
    <source>
        <dbReference type="Proteomes" id="UP000485058"/>
    </source>
</evidence>
<name>A0A6A0ABG4_HAELA</name>
<dbReference type="InterPro" id="IPR052514">
    <property type="entry name" value="SAM-dependent_MTase"/>
</dbReference>
<dbReference type="Pfam" id="PF05050">
    <property type="entry name" value="Methyltransf_21"/>
    <property type="match status" value="1"/>
</dbReference>
<evidence type="ECO:0000313" key="2">
    <source>
        <dbReference type="EMBL" id="GFH30085.1"/>
    </source>
</evidence>
<feature type="non-terminal residue" evidence="2">
    <location>
        <position position="1"/>
    </location>
</feature>
<dbReference type="PANTHER" id="PTHR34203:SF13">
    <property type="entry name" value="EXPRESSED PROTEIN"/>
    <property type="match status" value="1"/>
</dbReference>
<dbReference type="Gene3D" id="3.40.50.150">
    <property type="entry name" value="Vaccinia Virus protein VP39"/>
    <property type="match status" value="1"/>
</dbReference>
<feature type="non-terminal residue" evidence="2">
    <location>
        <position position="418"/>
    </location>
</feature>
<dbReference type="PANTHER" id="PTHR34203">
    <property type="entry name" value="METHYLTRANSFERASE, FKBM FAMILY PROTEIN"/>
    <property type="match status" value="1"/>
</dbReference>
<proteinExistence type="predicted"/>
<dbReference type="SUPFAM" id="SSF53335">
    <property type="entry name" value="S-adenosyl-L-methionine-dependent methyltransferases"/>
    <property type="match status" value="1"/>
</dbReference>
<feature type="domain" description="Methyltransferase FkbM" evidence="1">
    <location>
        <begin position="138"/>
        <end position="309"/>
    </location>
</feature>
<dbReference type="InterPro" id="IPR006342">
    <property type="entry name" value="FkbM_mtfrase"/>
</dbReference>
<dbReference type="EMBL" id="BLLF01004696">
    <property type="protein sequence ID" value="GFH30085.1"/>
    <property type="molecule type" value="Genomic_DNA"/>
</dbReference>
<accession>A0A6A0ABG4</accession>
<dbReference type="AlphaFoldDB" id="A0A6A0ABG4"/>
<dbReference type="NCBIfam" id="TIGR01444">
    <property type="entry name" value="fkbM_fam"/>
    <property type="match status" value="1"/>
</dbReference>
<evidence type="ECO:0000259" key="1">
    <source>
        <dbReference type="Pfam" id="PF05050"/>
    </source>
</evidence>